<sequence>MRSLLPAILAMAAVVLASNILVQFLLGDWLTWGALTYPVAFLVTDVTNRIHGVAAARKVVLAGFVIGVACSLVAAGMDKTTLRIAAGSGAAFLVAQLLDVSVFDRLRFRDWWQAPFLSSLVGSVVDTVLFFTIAFAAFLPPDANTGWTSEPVPLLGTGPILPLWMSLAVADWSVKMALAVLALVPYRGIVRKILSRPAEN</sequence>
<dbReference type="OrthoDB" id="7065604at2"/>
<gene>
    <name evidence="2" type="ORF">IC63_13765</name>
</gene>
<comment type="function">
    <text evidence="1">Involved in the import of queuosine (Q) precursors, required for Q precursor salvage.</text>
</comment>
<proteinExistence type="inferred from homology"/>
<dbReference type="PANTHER" id="PTHR34300:SF1">
    <property type="entry name" value="QUEUOSINE PRECURSOR TRANSPORTER"/>
    <property type="match status" value="1"/>
</dbReference>
<dbReference type="EMBL" id="JRKS01000057">
    <property type="protein sequence ID" value="KGJ03050.1"/>
    <property type="molecule type" value="Genomic_DNA"/>
</dbReference>
<evidence type="ECO:0000313" key="2">
    <source>
        <dbReference type="EMBL" id="KGJ03050.1"/>
    </source>
</evidence>
<dbReference type="HAMAP" id="MF_02088">
    <property type="entry name" value="Q_prec_transport"/>
    <property type="match status" value="1"/>
</dbReference>
<dbReference type="Proteomes" id="UP000029917">
    <property type="component" value="Unassembled WGS sequence"/>
</dbReference>
<keyword evidence="1" id="KW-1133">Transmembrane helix</keyword>
<dbReference type="GO" id="GO:0005886">
    <property type="term" value="C:plasma membrane"/>
    <property type="evidence" value="ECO:0007669"/>
    <property type="project" value="UniProtKB-SubCell"/>
</dbReference>
<reference evidence="2 3" key="1">
    <citation type="submission" date="2014-09" db="EMBL/GenBank/DDBJ databases">
        <authorList>
            <person name="McGinnis J.M."/>
            <person name="Wolfgang W.J."/>
        </authorList>
    </citation>
    <scope>NUCLEOTIDE SEQUENCE [LARGE SCALE GENOMIC DNA]</scope>
    <source>
        <strain evidence="2 3">HAMBI 3106</strain>
    </source>
</reference>
<keyword evidence="1" id="KW-0997">Cell inner membrane</keyword>
<organism evidence="2 3">
    <name type="scientific">Paracoccus sphaerophysae</name>
    <dbReference type="NCBI Taxonomy" id="690417"/>
    <lineage>
        <taxon>Bacteria</taxon>
        <taxon>Pseudomonadati</taxon>
        <taxon>Pseudomonadota</taxon>
        <taxon>Alphaproteobacteria</taxon>
        <taxon>Rhodobacterales</taxon>
        <taxon>Paracoccaceae</taxon>
        <taxon>Paracoccus</taxon>
    </lineage>
</organism>
<name>A0A099EXB9_9RHOB</name>
<feature type="transmembrane region" description="Helical" evidence="1">
    <location>
        <begin position="115"/>
        <end position="140"/>
    </location>
</feature>
<keyword evidence="1" id="KW-0472">Membrane</keyword>
<feature type="transmembrane region" description="Helical" evidence="1">
    <location>
        <begin position="160"/>
        <end position="186"/>
    </location>
</feature>
<feature type="transmembrane region" description="Helical" evidence="1">
    <location>
        <begin position="83"/>
        <end position="103"/>
    </location>
</feature>
<evidence type="ECO:0000313" key="3">
    <source>
        <dbReference type="Proteomes" id="UP000029917"/>
    </source>
</evidence>
<dbReference type="RefSeq" id="WP_036721046.1">
    <property type="nucleotide sequence ID" value="NZ_CALUAY010000029.1"/>
</dbReference>
<comment type="subcellular location">
    <subcellularLocation>
        <location evidence="1">Cell inner membrane</location>
        <topology evidence="1">Multi-pass membrane protein</topology>
    </subcellularLocation>
</comment>
<feature type="transmembrane region" description="Helical" evidence="1">
    <location>
        <begin position="29"/>
        <end position="47"/>
    </location>
</feature>
<comment type="caution">
    <text evidence="2">The sequence shown here is derived from an EMBL/GenBank/DDBJ whole genome shotgun (WGS) entry which is preliminary data.</text>
</comment>
<comment type="similarity">
    <text evidence="1">Belongs to the vitamin uptake transporter (VUT/ECF) (TC 2.A.88) family. Q precursor transporter subfamily.</text>
</comment>
<dbReference type="AlphaFoldDB" id="A0A099EXB9"/>
<feature type="transmembrane region" description="Helical" evidence="1">
    <location>
        <begin position="59"/>
        <end position="77"/>
    </location>
</feature>
<dbReference type="InterPro" id="IPR003744">
    <property type="entry name" value="YhhQ"/>
</dbReference>
<keyword evidence="1" id="KW-1003">Cell membrane</keyword>
<dbReference type="PANTHER" id="PTHR34300">
    <property type="entry name" value="QUEUOSINE PRECURSOR TRANSPORTER-RELATED"/>
    <property type="match status" value="1"/>
</dbReference>
<evidence type="ECO:0000256" key="1">
    <source>
        <dbReference type="HAMAP-Rule" id="MF_02088"/>
    </source>
</evidence>
<protein>
    <recommendedName>
        <fullName evidence="1">Probable queuosine precursor transporter</fullName>
        <shortName evidence="1">Q precursor transporter</shortName>
    </recommendedName>
</protein>
<dbReference type="STRING" id="690417.IC63_13765"/>
<dbReference type="GO" id="GO:0022857">
    <property type="term" value="F:transmembrane transporter activity"/>
    <property type="evidence" value="ECO:0007669"/>
    <property type="project" value="UniProtKB-UniRule"/>
</dbReference>
<keyword evidence="1" id="KW-0813">Transport</keyword>
<reference evidence="2 3" key="2">
    <citation type="submission" date="2014-10" db="EMBL/GenBank/DDBJ databases">
        <title>Paracoccus sanguinis sp. nov., isolated from clinical specimens of New York State patients.</title>
        <authorList>
            <person name="Mingle L.A."/>
            <person name="Cole J.A."/>
            <person name="Lapierre P."/>
            <person name="Musser K.A."/>
        </authorList>
    </citation>
    <scope>NUCLEOTIDE SEQUENCE [LARGE SCALE GENOMIC DNA]</scope>
    <source>
        <strain evidence="2 3">HAMBI 3106</strain>
    </source>
</reference>
<keyword evidence="3" id="KW-1185">Reference proteome</keyword>
<dbReference type="Pfam" id="PF02592">
    <property type="entry name" value="Vut_1"/>
    <property type="match status" value="1"/>
</dbReference>
<accession>A0A099EXB9</accession>
<keyword evidence="1" id="KW-0812">Transmembrane</keyword>